<dbReference type="InterPro" id="IPR021147">
    <property type="entry name" value="DUF697"/>
</dbReference>
<organism evidence="7 8">
    <name type="scientific">Leucobacter weissii</name>
    <dbReference type="NCBI Taxonomy" id="1983706"/>
    <lineage>
        <taxon>Bacteria</taxon>
        <taxon>Bacillati</taxon>
        <taxon>Actinomycetota</taxon>
        <taxon>Actinomycetes</taxon>
        <taxon>Micrococcales</taxon>
        <taxon>Microbacteriaceae</taxon>
        <taxon>Leucobacter</taxon>
    </lineage>
</organism>
<name>A0A939SAA5_9MICO</name>
<feature type="transmembrane region" description="Helical" evidence="5">
    <location>
        <begin position="309"/>
        <end position="334"/>
    </location>
</feature>
<proteinExistence type="predicted"/>
<dbReference type="CDD" id="cd00882">
    <property type="entry name" value="Ras_like_GTPase"/>
    <property type="match status" value="1"/>
</dbReference>
<feature type="domain" description="G" evidence="6">
    <location>
        <begin position="28"/>
        <end position="147"/>
    </location>
</feature>
<dbReference type="Pfam" id="PF05128">
    <property type="entry name" value="DUF697"/>
    <property type="match status" value="1"/>
</dbReference>
<dbReference type="GO" id="GO:0016020">
    <property type="term" value="C:membrane"/>
    <property type="evidence" value="ECO:0007669"/>
    <property type="project" value="UniProtKB-SubCell"/>
</dbReference>
<keyword evidence="4 5" id="KW-0472">Membrane</keyword>
<evidence type="ECO:0000256" key="4">
    <source>
        <dbReference type="ARBA" id="ARBA00023136"/>
    </source>
</evidence>
<dbReference type="InterPro" id="IPR027417">
    <property type="entry name" value="P-loop_NTPase"/>
</dbReference>
<gene>
    <name evidence="7" type="ORF">J4H92_07195</name>
</gene>
<evidence type="ECO:0000256" key="2">
    <source>
        <dbReference type="ARBA" id="ARBA00022692"/>
    </source>
</evidence>
<comment type="subcellular location">
    <subcellularLocation>
        <location evidence="1">Membrane</location>
        <topology evidence="1">Multi-pass membrane protein</topology>
    </subcellularLocation>
</comment>
<evidence type="ECO:0000313" key="7">
    <source>
        <dbReference type="EMBL" id="MBO1901737.1"/>
    </source>
</evidence>
<dbReference type="RefSeq" id="WP_208097492.1">
    <property type="nucleotide sequence ID" value="NZ_JAGDYM010000007.1"/>
</dbReference>
<reference evidence="7" key="1">
    <citation type="submission" date="2021-03" db="EMBL/GenBank/DDBJ databases">
        <title>Leucobacter chromiisoli sp. nov., isolated from chromium-containing soil of chemical plant.</title>
        <authorList>
            <person name="Xu Z."/>
        </authorList>
    </citation>
    <scope>NUCLEOTIDE SEQUENCE</scope>
    <source>
        <strain evidence="7">S27</strain>
    </source>
</reference>
<keyword evidence="8" id="KW-1185">Reference proteome</keyword>
<dbReference type="Gene3D" id="3.40.50.300">
    <property type="entry name" value="P-loop containing nucleotide triphosphate hydrolases"/>
    <property type="match status" value="1"/>
</dbReference>
<comment type="caution">
    <text evidence="7">The sequence shown here is derived from an EMBL/GenBank/DDBJ whole genome shotgun (WGS) entry which is preliminary data.</text>
</comment>
<keyword evidence="3 5" id="KW-1133">Transmembrane helix</keyword>
<evidence type="ECO:0000313" key="8">
    <source>
        <dbReference type="Proteomes" id="UP000664382"/>
    </source>
</evidence>
<dbReference type="SUPFAM" id="SSF52540">
    <property type="entry name" value="P-loop containing nucleoside triphosphate hydrolases"/>
    <property type="match status" value="1"/>
</dbReference>
<dbReference type="AlphaFoldDB" id="A0A939SAA5"/>
<keyword evidence="2 5" id="KW-0812">Transmembrane</keyword>
<dbReference type="InterPro" id="IPR006073">
    <property type="entry name" value="GTP-bd"/>
</dbReference>
<dbReference type="Proteomes" id="UP000664382">
    <property type="component" value="Unassembled WGS sequence"/>
</dbReference>
<evidence type="ECO:0000259" key="6">
    <source>
        <dbReference type="Pfam" id="PF01926"/>
    </source>
</evidence>
<dbReference type="GO" id="GO:0005525">
    <property type="term" value="F:GTP binding"/>
    <property type="evidence" value="ECO:0007669"/>
    <property type="project" value="InterPro"/>
</dbReference>
<evidence type="ECO:0000256" key="1">
    <source>
        <dbReference type="ARBA" id="ARBA00004141"/>
    </source>
</evidence>
<protein>
    <submittedName>
        <fullName evidence="7">50S ribosome-binding GTPase</fullName>
    </submittedName>
</protein>
<dbReference type="EMBL" id="JAGDYM010000007">
    <property type="protein sequence ID" value="MBO1901737.1"/>
    <property type="molecule type" value="Genomic_DNA"/>
</dbReference>
<dbReference type="Pfam" id="PF01926">
    <property type="entry name" value="MMR_HSR1"/>
    <property type="match status" value="1"/>
</dbReference>
<accession>A0A939SAA5</accession>
<sequence>MDARDGSYEDQFHAKYREQAEKIGRFNLAVFGKTGVGKSTLINAVFGDEVAATGIGEPVTMDEHLYLHRSGFFGLLDTRGLEIGVDTETLIGELGRYVERMRRQPLSEQIHAAWYCVRATDRRFEDTEAEFVRRLHELGLPVIVVLTQVPSRNARYHADALAMFEHIAGLGLPIEGGRPILVMAQGDDFTGQIQHGVKDLLDATFRAAPEGVSSALAAAQKIDLDRKWKEAQAAITTAGTAAAAVGAIPIPVADAALLVPIQLGLMGSVSAIYGIRPELASVAAIAAATVATTAGRGTVVGLLKLIPGAGIVVGGAVSAATASTFTLAIGYAWATVCSQLTQGRLKGVDGALDDGAVRKLFRSEVMAWFTRLRGGGK</sequence>
<evidence type="ECO:0000256" key="5">
    <source>
        <dbReference type="SAM" id="Phobius"/>
    </source>
</evidence>
<evidence type="ECO:0000256" key="3">
    <source>
        <dbReference type="ARBA" id="ARBA00022989"/>
    </source>
</evidence>